<feature type="chain" id="PRO_5001905600" description="DUF4168 domain-containing protein" evidence="1">
    <location>
        <begin position="23"/>
        <end position="126"/>
    </location>
</feature>
<sequence>MKNTLTALAIAAAFAGSSVAMAAPAPQQAAQNQQMAAQQQNIEITDSMLEKFLAAMNAVQKISSKYAEEFQNAQDAEQAQSIQQQAQEEMIGAVNDSGLSPQEYNAIVQRVQQDEELRTRLEAMTE</sequence>
<protein>
    <recommendedName>
        <fullName evidence="2">DUF4168 domain-containing protein</fullName>
    </recommendedName>
</protein>
<evidence type="ECO:0000313" key="3">
    <source>
        <dbReference type="EMBL" id="KFZ31004.1"/>
    </source>
</evidence>
<comment type="caution">
    <text evidence="3">The sequence shown here is derived from an EMBL/GenBank/DDBJ whole genome shotgun (WGS) entry which is preliminary data.</text>
</comment>
<reference evidence="3 4" key="1">
    <citation type="submission" date="2014-06" db="EMBL/GenBank/DDBJ databases">
        <title>The draft genome sequence of Idiomarina salinarum ISL-52.</title>
        <authorList>
            <person name="Du J."/>
            <person name="Shao Z."/>
        </authorList>
    </citation>
    <scope>NUCLEOTIDE SEQUENCE [LARGE SCALE GENOMIC DNA]</scope>
    <source>
        <strain evidence="3 4">ISL-52</strain>
    </source>
</reference>
<accession>A0A094IYT2</accession>
<dbReference type="AlphaFoldDB" id="A0A094IYT2"/>
<dbReference type="EMBL" id="JPER01000003">
    <property type="protein sequence ID" value="KFZ31004.1"/>
    <property type="molecule type" value="Genomic_DNA"/>
</dbReference>
<name>A0A094IYT2_9GAMM</name>
<dbReference type="InterPro" id="IPR025433">
    <property type="entry name" value="DUF4168"/>
</dbReference>
<evidence type="ECO:0000256" key="1">
    <source>
        <dbReference type="SAM" id="SignalP"/>
    </source>
</evidence>
<dbReference type="OrthoDB" id="5772815at2"/>
<keyword evidence="1" id="KW-0732">Signal</keyword>
<dbReference type="STRING" id="435908.IDSA_08005"/>
<proteinExistence type="predicted"/>
<dbReference type="Pfam" id="PF13767">
    <property type="entry name" value="DUF4168"/>
    <property type="match status" value="1"/>
</dbReference>
<keyword evidence="4" id="KW-1185">Reference proteome</keyword>
<organism evidence="3 4">
    <name type="scientific">Pseudidiomarina salinarum</name>
    <dbReference type="NCBI Taxonomy" id="435908"/>
    <lineage>
        <taxon>Bacteria</taxon>
        <taxon>Pseudomonadati</taxon>
        <taxon>Pseudomonadota</taxon>
        <taxon>Gammaproteobacteria</taxon>
        <taxon>Alteromonadales</taxon>
        <taxon>Idiomarinaceae</taxon>
        <taxon>Pseudidiomarina</taxon>
    </lineage>
</organism>
<dbReference type="Proteomes" id="UP000054363">
    <property type="component" value="Unassembled WGS sequence"/>
</dbReference>
<evidence type="ECO:0000313" key="4">
    <source>
        <dbReference type="Proteomes" id="UP000054363"/>
    </source>
</evidence>
<evidence type="ECO:0000259" key="2">
    <source>
        <dbReference type="Pfam" id="PF13767"/>
    </source>
</evidence>
<feature type="signal peptide" evidence="1">
    <location>
        <begin position="1"/>
        <end position="22"/>
    </location>
</feature>
<feature type="domain" description="DUF4168" evidence="2">
    <location>
        <begin position="46"/>
        <end position="120"/>
    </location>
</feature>
<dbReference type="RefSeq" id="WP_034775628.1">
    <property type="nucleotide sequence ID" value="NZ_JPER01000003.1"/>
</dbReference>
<dbReference type="eggNOG" id="ENOG50314E8">
    <property type="taxonomic scope" value="Bacteria"/>
</dbReference>
<gene>
    <name evidence="3" type="ORF">IDSA_08005</name>
</gene>